<evidence type="ECO:0000256" key="6">
    <source>
        <dbReference type="ARBA" id="ARBA00023163"/>
    </source>
</evidence>
<dbReference type="InterPro" id="IPR036388">
    <property type="entry name" value="WH-like_DNA-bd_sf"/>
</dbReference>
<evidence type="ECO:0000259" key="9">
    <source>
        <dbReference type="PROSITE" id="PS01124"/>
    </source>
</evidence>
<keyword evidence="7" id="KW-0234">DNA repair</keyword>
<dbReference type="NCBIfam" id="TIGR00589">
    <property type="entry name" value="ogt"/>
    <property type="match status" value="1"/>
</dbReference>
<reference evidence="11" key="1">
    <citation type="journal article" date="2019" name="Int. J. Syst. Evol. Microbiol.">
        <title>The Global Catalogue of Microorganisms (GCM) 10K type strain sequencing project: providing services to taxonomists for standard genome sequencing and annotation.</title>
        <authorList>
            <consortium name="The Broad Institute Genomics Platform"/>
            <consortium name="The Broad Institute Genome Sequencing Center for Infectious Disease"/>
            <person name="Wu L."/>
            <person name="Ma J."/>
        </authorList>
    </citation>
    <scope>NUCLEOTIDE SEQUENCE [LARGE SCALE GENOMIC DNA]</scope>
    <source>
        <strain evidence="11">KCTC 52607</strain>
    </source>
</reference>
<evidence type="ECO:0000256" key="3">
    <source>
        <dbReference type="ARBA" id="ARBA00022679"/>
    </source>
</evidence>
<keyword evidence="3" id="KW-0808">Transferase</keyword>
<evidence type="ECO:0000256" key="2">
    <source>
        <dbReference type="ARBA" id="ARBA00022603"/>
    </source>
</evidence>
<evidence type="ECO:0000256" key="5">
    <source>
        <dbReference type="ARBA" id="ARBA00023015"/>
    </source>
</evidence>
<dbReference type="InterPro" id="IPR036631">
    <property type="entry name" value="MGMT_N_sf"/>
</dbReference>
<name>A0ABV7E3E2_9SPHN</name>
<dbReference type="PANTHER" id="PTHR10815">
    <property type="entry name" value="METHYLATED-DNA--PROTEIN-CYSTEINE METHYLTRANSFERASE"/>
    <property type="match status" value="1"/>
</dbReference>
<evidence type="ECO:0000313" key="10">
    <source>
        <dbReference type="EMBL" id="MFC3097235.1"/>
    </source>
</evidence>
<organism evidence="10 11">
    <name type="scientific">Alteraurantiacibacter palmitatis</name>
    <dbReference type="NCBI Taxonomy" id="2054628"/>
    <lineage>
        <taxon>Bacteria</taxon>
        <taxon>Pseudomonadati</taxon>
        <taxon>Pseudomonadota</taxon>
        <taxon>Alphaproteobacteria</taxon>
        <taxon>Sphingomonadales</taxon>
        <taxon>Erythrobacteraceae</taxon>
        <taxon>Alteraurantiacibacter</taxon>
    </lineage>
</organism>
<dbReference type="Pfam" id="PF01035">
    <property type="entry name" value="DNA_binding_1"/>
    <property type="match status" value="1"/>
</dbReference>
<evidence type="ECO:0000256" key="1">
    <source>
        <dbReference type="ARBA" id="ARBA00001286"/>
    </source>
</evidence>
<dbReference type="SUPFAM" id="SSF53155">
    <property type="entry name" value="Methylated DNA-protein cysteine methyltransferase domain"/>
    <property type="match status" value="1"/>
</dbReference>
<dbReference type="InterPro" id="IPR018060">
    <property type="entry name" value="HTH_AraC"/>
</dbReference>
<dbReference type="Gene3D" id="1.10.10.10">
    <property type="entry name" value="Winged helix-like DNA-binding domain superfamily/Winged helix DNA-binding domain"/>
    <property type="match status" value="1"/>
</dbReference>
<keyword evidence="11" id="KW-1185">Reference proteome</keyword>
<dbReference type="Pfam" id="PF12833">
    <property type="entry name" value="HTH_18"/>
    <property type="match status" value="1"/>
</dbReference>
<keyword evidence="2" id="KW-0489">Methyltransferase</keyword>
<dbReference type="InterPro" id="IPR014048">
    <property type="entry name" value="MethylDNA_cys_MeTrfase_DNA-bd"/>
</dbReference>
<feature type="domain" description="HTH araC/xylS-type" evidence="9">
    <location>
        <begin position="6"/>
        <end position="107"/>
    </location>
</feature>
<dbReference type="Gene3D" id="1.10.10.60">
    <property type="entry name" value="Homeodomain-like"/>
    <property type="match status" value="1"/>
</dbReference>
<dbReference type="InterPro" id="IPR009057">
    <property type="entry name" value="Homeodomain-like_sf"/>
</dbReference>
<evidence type="ECO:0000313" key="11">
    <source>
        <dbReference type="Proteomes" id="UP001595456"/>
    </source>
</evidence>
<sequence length="271" mass="28580">MTNPDEQILAYRIACLLDGEGKAPTLDALARATGLSAFQVQRLFLRVTGLSPAAFARALREERAVNALAQGGRITDAVYDAGFESAGRFYAAMRQRLGMTPSAWQRGGAGVRIGWAVRQTTLGPMLLAVSDKGICRLSFHESGDDLPRHFPQADLAQGAVPAALMDEVVARVEKPASGAQGLTLDTGGTPFQQRVWAQLRAIPPGATRSYAEIAVAIGQPGAARAVGGANGANPVAVLIPCHRVIAADGSLGGYAWGEAIKRELLRREKTP</sequence>
<comment type="catalytic activity">
    <reaction evidence="8">
        <text>a 6-O-methyl-2'-deoxyguanosine in DNA + L-cysteinyl-[protein] = S-methyl-L-cysteinyl-[protein] + a 2'-deoxyguanosine in DNA</text>
        <dbReference type="Rhea" id="RHEA:24000"/>
        <dbReference type="Rhea" id="RHEA-COMP:10131"/>
        <dbReference type="Rhea" id="RHEA-COMP:10132"/>
        <dbReference type="Rhea" id="RHEA-COMP:11367"/>
        <dbReference type="Rhea" id="RHEA-COMP:11368"/>
        <dbReference type="ChEBI" id="CHEBI:29950"/>
        <dbReference type="ChEBI" id="CHEBI:82612"/>
        <dbReference type="ChEBI" id="CHEBI:85445"/>
        <dbReference type="ChEBI" id="CHEBI:85448"/>
        <dbReference type="EC" id="2.1.1.63"/>
    </reaction>
</comment>
<dbReference type="SUPFAM" id="SSF46767">
    <property type="entry name" value="Methylated DNA-protein cysteine methyltransferase, C-terminal domain"/>
    <property type="match status" value="1"/>
</dbReference>
<protein>
    <submittedName>
        <fullName evidence="10">Bifunctional transcriptional activator/DNA repair enzyme AdaA</fullName>
    </submittedName>
</protein>
<evidence type="ECO:0000256" key="7">
    <source>
        <dbReference type="ARBA" id="ARBA00023204"/>
    </source>
</evidence>
<dbReference type="CDD" id="cd06445">
    <property type="entry name" value="ATase"/>
    <property type="match status" value="1"/>
</dbReference>
<comment type="caution">
    <text evidence="10">The sequence shown here is derived from an EMBL/GenBank/DDBJ whole genome shotgun (WGS) entry which is preliminary data.</text>
</comment>
<dbReference type="SUPFAM" id="SSF46689">
    <property type="entry name" value="Homeodomain-like"/>
    <property type="match status" value="1"/>
</dbReference>
<keyword evidence="4" id="KW-0227">DNA damage</keyword>
<dbReference type="RefSeq" id="WP_336925968.1">
    <property type="nucleotide sequence ID" value="NZ_JBANRO010000006.1"/>
</dbReference>
<dbReference type="InterPro" id="IPR001497">
    <property type="entry name" value="MethylDNA_cys_MeTrfase_AS"/>
</dbReference>
<evidence type="ECO:0000256" key="8">
    <source>
        <dbReference type="ARBA" id="ARBA00049348"/>
    </source>
</evidence>
<keyword evidence="5" id="KW-0805">Transcription regulation</keyword>
<dbReference type="SMART" id="SM00342">
    <property type="entry name" value="HTH_ARAC"/>
    <property type="match status" value="1"/>
</dbReference>
<keyword evidence="6" id="KW-0804">Transcription</keyword>
<dbReference type="Gene3D" id="3.30.160.70">
    <property type="entry name" value="Methylated DNA-protein cysteine methyltransferase domain"/>
    <property type="match status" value="1"/>
</dbReference>
<dbReference type="Proteomes" id="UP001595456">
    <property type="component" value="Unassembled WGS sequence"/>
</dbReference>
<dbReference type="EMBL" id="JBHRST010000008">
    <property type="protein sequence ID" value="MFC3097235.1"/>
    <property type="molecule type" value="Genomic_DNA"/>
</dbReference>
<dbReference type="InterPro" id="IPR036217">
    <property type="entry name" value="MethylDNA_cys_MeTrfase_DNAb"/>
</dbReference>
<dbReference type="PANTHER" id="PTHR10815:SF14">
    <property type="entry name" value="BIFUNCTIONAL TRANSCRIPTIONAL ACTIVATOR_DNA REPAIR ENZYME ADA"/>
    <property type="match status" value="1"/>
</dbReference>
<proteinExistence type="predicted"/>
<dbReference type="PROSITE" id="PS00374">
    <property type="entry name" value="MGMT"/>
    <property type="match status" value="1"/>
</dbReference>
<gene>
    <name evidence="10" type="ORF">ACFODU_05405</name>
</gene>
<dbReference type="PROSITE" id="PS01124">
    <property type="entry name" value="HTH_ARAC_FAMILY_2"/>
    <property type="match status" value="1"/>
</dbReference>
<evidence type="ECO:0000256" key="4">
    <source>
        <dbReference type="ARBA" id="ARBA00022763"/>
    </source>
</evidence>
<accession>A0ABV7E3E2</accession>
<comment type="catalytic activity">
    <reaction evidence="1">
        <text>a 4-O-methyl-thymidine in DNA + L-cysteinyl-[protein] = a thymidine in DNA + S-methyl-L-cysteinyl-[protein]</text>
        <dbReference type="Rhea" id="RHEA:53428"/>
        <dbReference type="Rhea" id="RHEA-COMP:10131"/>
        <dbReference type="Rhea" id="RHEA-COMP:10132"/>
        <dbReference type="Rhea" id="RHEA-COMP:13555"/>
        <dbReference type="Rhea" id="RHEA-COMP:13556"/>
        <dbReference type="ChEBI" id="CHEBI:29950"/>
        <dbReference type="ChEBI" id="CHEBI:82612"/>
        <dbReference type="ChEBI" id="CHEBI:137386"/>
        <dbReference type="ChEBI" id="CHEBI:137387"/>
        <dbReference type="EC" id="2.1.1.63"/>
    </reaction>
</comment>